<dbReference type="Proteomes" id="UP000887229">
    <property type="component" value="Unassembled WGS sequence"/>
</dbReference>
<dbReference type="OrthoDB" id="10348836at2759"/>
<feature type="region of interest" description="Disordered" evidence="1">
    <location>
        <begin position="114"/>
        <end position="142"/>
    </location>
</feature>
<gene>
    <name evidence="2" type="ORF">F5Z01DRAFT_669419</name>
</gene>
<dbReference type="EMBL" id="MU251325">
    <property type="protein sequence ID" value="KAG9249366.1"/>
    <property type="molecule type" value="Genomic_DNA"/>
</dbReference>
<dbReference type="RefSeq" id="XP_046113291.1">
    <property type="nucleotide sequence ID" value="XM_046264423.1"/>
</dbReference>
<sequence>MEPANAPRLHMTLTNLRTMQGRRTGPLAQRQPRTVVSAYLSCSCTHGLLIAMAGLCIDRGGEPATGVGVDPHVSEDEATKAGEASPRSSEEGYIYPHLQTSLDSETLRQLRAEWRSSRKRRKRGLPETTGTTRPRSSKKGKGNFTGCAARTCVVTTR</sequence>
<accession>A0A9P7ZCR2</accession>
<evidence type="ECO:0000313" key="3">
    <source>
        <dbReference type="Proteomes" id="UP000887229"/>
    </source>
</evidence>
<protein>
    <submittedName>
        <fullName evidence="2">Uncharacterized protein</fullName>
    </submittedName>
</protein>
<organism evidence="2 3">
    <name type="scientific">Emericellopsis atlantica</name>
    <dbReference type="NCBI Taxonomy" id="2614577"/>
    <lineage>
        <taxon>Eukaryota</taxon>
        <taxon>Fungi</taxon>
        <taxon>Dikarya</taxon>
        <taxon>Ascomycota</taxon>
        <taxon>Pezizomycotina</taxon>
        <taxon>Sordariomycetes</taxon>
        <taxon>Hypocreomycetidae</taxon>
        <taxon>Hypocreales</taxon>
        <taxon>Bionectriaceae</taxon>
        <taxon>Emericellopsis</taxon>
    </lineage>
</organism>
<keyword evidence="3" id="KW-1185">Reference proteome</keyword>
<evidence type="ECO:0000313" key="2">
    <source>
        <dbReference type="EMBL" id="KAG9249366.1"/>
    </source>
</evidence>
<proteinExistence type="predicted"/>
<dbReference type="GeneID" id="70295326"/>
<evidence type="ECO:0000256" key="1">
    <source>
        <dbReference type="SAM" id="MobiDB-lite"/>
    </source>
</evidence>
<comment type="caution">
    <text evidence="2">The sequence shown here is derived from an EMBL/GenBank/DDBJ whole genome shotgun (WGS) entry which is preliminary data.</text>
</comment>
<reference evidence="2" key="1">
    <citation type="journal article" date="2021" name="IMA Fungus">
        <title>Genomic characterization of three marine fungi, including Emericellopsis atlantica sp. nov. with signatures of a generalist lifestyle and marine biomass degradation.</title>
        <authorList>
            <person name="Hagestad O.C."/>
            <person name="Hou L."/>
            <person name="Andersen J.H."/>
            <person name="Hansen E.H."/>
            <person name="Altermark B."/>
            <person name="Li C."/>
            <person name="Kuhnert E."/>
            <person name="Cox R.J."/>
            <person name="Crous P.W."/>
            <person name="Spatafora J.W."/>
            <person name="Lail K."/>
            <person name="Amirebrahimi M."/>
            <person name="Lipzen A."/>
            <person name="Pangilinan J."/>
            <person name="Andreopoulos W."/>
            <person name="Hayes R.D."/>
            <person name="Ng V."/>
            <person name="Grigoriev I.V."/>
            <person name="Jackson S.A."/>
            <person name="Sutton T.D.S."/>
            <person name="Dobson A.D.W."/>
            <person name="Rama T."/>
        </authorList>
    </citation>
    <scope>NUCLEOTIDE SEQUENCE</scope>
    <source>
        <strain evidence="2">TS7</strain>
    </source>
</reference>
<name>A0A9P7ZCR2_9HYPO</name>
<dbReference type="AlphaFoldDB" id="A0A9P7ZCR2"/>
<feature type="region of interest" description="Disordered" evidence="1">
    <location>
        <begin position="62"/>
        <end position="92"/>
    </location>
</feature>